<dbReference type="RefSeq" id="WP_131154030.1">
    <property type="nucleotide sequence ID" value="NZ_CP036402.1"/>
</dbReference>
<dbReference type="GO" id="GO:0016491">
    <property type="term" value="F:oxidoreductase activity"/>
    <property type="evidence" value="ECO:0007669"/>
    <property type="project" value="UniProtKB-KW"/>
</dbReference>
<accession>A0A411YCR1</accession>
<dbReference type="EMBL" id="CP036402">
    <property type="protein sequence ID" value="QBI19033.1"/>
    <property type="molecule type" value="Genomic_DNA"/>
</dbReference>
<evidence type="ECO:0000313" key="4">
    <source>
        <dbReference type="EMBL" id="QBI19033.1"/>
    </source>
</evidence>
<organism evidence="4 5">
    <name type="scientific">Egibacter rhizosphaerae</name>
    <dbReference type="NCBI Taxonomy" id="1670831"/>
    <lineage>
        <taxon>Bacteria</taxon>
        <taxon>Bacillati</taxon>
        <taxon>Actinomycetota</taxon>
        <taxon>Nitriliruptoria</taxon>
        <taxon>Egibacterales</taxon>
        <taxon>Egibacteraceae</taxon>
        <taxon>Egibacter</taxon>
    </lineage>
</organism>
<dbReference type="KEGG" id="erz:ER308_05380"/>
<evidence type="ECO:0000313" key="5">
    <source>
        <dbReference type="Proteomes" id="UP000291469"/>
    </source>
</evidence>
<dbReference type="InterPro" id="IPR036291">
    <property type="entry name" value="NAD(P)-bd_dom_sf"/>
</dbReference>
<dbReference type="AlphaFoldDB" id="A0A411YCR1"/>
<reference evidence="4 5" key="1">
    <citation type="submission" date="2019-01" db="EMBL/GenBank/DDBJ databases">
        <title>Egibacter rhizosphaerae EGI 80759T.</title>
        <authorList>
            <person name="Chen D.-D."/>
            <person name="Tian Y."/>
            <person name="Jiao J.-Y."/>
            <person name="Zhang X.-T."/>
            <person name="Zhang Y.-G."/>
            <person name="Zhang Y."/>
            <person name="Xiao M."/>
            <person name="Shu W.-S."/>
            <person name="Li W.-J."/>
        </authorList>
    </citation>
    <scope>NUCLEOTIDE SEQUENCE [LARGE SCALE GENOMIC DNA]</scope>
    <source>
        <strain evidence="4 5">EGI 80759</strain>
    </source>
</reference>
<feature type="domain" description="D-isomer specific 2-hydroxyacid dehydrogenase NAD-binding" evidence="3">
    <location>
        <begin position="105"/>
        <end position="269"/>
    </location>
</feature>
<name>A0A411YCR1_9ACTN</name>
<protein>
    <submittedName>
        <fullName evidence="4">Hydroxyacid dehydrogenase</fullName>
    </submittedName>
</protein>
<dbReference type="SUPFAM" id="SSF52283">
    <property type="entry name" value="Formate/glycerate dehydrogenase catalytic domain-like"/>
    <property type="match status" value="1"/>
</dbReference>
<dbReference type="Pfam" id="PF02826">
    <property type="entry name" value="2-Hacid_dh_C"/>
    <property type="match status" value="1"/>
</dbReference>
<dbReference type="InterPro" id="IPR006140">
    <property type="entry name" value="D-isomer_DH_NAD-bd"/>
</dbReference>
<dbReference type="OrthoDB" id="4324715at2"/>
<keyword evidence="1" id="KW-0560">Oxidoreductase</keyword>
<dbReference type="SUPFAM" id="SSF51735">
    <property type="entry name" value="NAD(P)-binding Rossmann-fold domains"/>
    <property type="match status" value="1"/>
</dbReference>
<dbReference type="Gene3D" id="3.40.50.720">
    <property type="entry name" value="NAD(P)-binding Rossmann-like Domain"/>
    <property type="match status" value="2"/>
</dbReference>
<sequence length="306" mass="33459">MGGPRVAVAPVGTRDYVREAVRRGGGELVDPVDAEALVWTDVADPEGLTDLLARYPDIRWVQLPWAGVEPYAAAGVFDDDHVWTCGKGVYAEPVAEHALALGLAGLRELQRYARAEGWSGEAGISLVRGRVTIFGGGGVTEHLVRLLRPFECHITVVRRHAQEIEGVDRVLDFERRYEALKGADLVVLALALTPETRSLVGQVELELMEPHAWLVNVARGGHVVTEELLEALRDDTIGGAALDVTEPEPLPDGHPLWSLPNCLITPHIANTEDMAQPLLAARIEENVRRYGEGRDLIGYVDPRLGY</sequence>
<keyword evidence="5" id="KW-1185">Reference proteome</keyword>
<evidence type="ECO:0000259" key="3">
    <source>
        <dbReference type="Pfam" id="PF02826"/>
    </source>
</evidence>
<evidence type="ECO:0000256" key="1">
    <source>
        <dbReference type="ARBA" id="ARBA00023002"/>
    </source>
</evidence>
<dbReference type="Proteomes" id="UP000291469">
    <property type="component" value="Chromosome"/>
</dbReference>
<dbReference type="PANTHER" id="PTHR43333:SF1">
    <property type="entry name" value="D-ISOMER SPECIFIC 2-HYDROXYACID DEHYDROGENASE NAD-BINDING DOMAIN-CONTAINING PROTEIN"/>
    <property type="match status" value="1"/>
</dbReference>
<keyword evidence="2" id="KW-0520">NAD</keyword>
<dbReference type="PANTHER" id="PTHR43333">
    <property type="entry name" value="2-HACID_DH_C DOMAIN-CONTAINING PROTEIN"/>
    <property type="match status" value="1"/>
</dbReference>
<gene>
    <name evidence="4" type="ORF">ER308_05380</name>
</gene>
<proteinExistence type="predicted"/>
<evidence type="ECO:0000256" key="2">
    <source>
        <dbReference type="ARBA" id="ARBA00023027"/>
    </source>
</evidence>
<dbReference type="CDD" id="cd12159">
    <property type="entry name" value="2-Hacid_dh_2"/>
    <property type="match status" value="1"/>
</dbReference>
<dbReference type="GO" id="GO:0051287">
    <property type="term" value="F:NAD binding"/>
    <property type="evidence" value="ECO:0007669"/>
    <property type="project" value="InterPro"/>
</dbReference>